<keyword evidence="10" id="KW-0449">Lipoprotein</keyword>
<evidence type="ECO:0000256" key="5">
    <source>
        <dbReference type="ARBA" id="ARBA00022670"/>
    </source>
</evidence>
<dbReference type="GO" id="GO:0005886">
    <property type="term" value="C:plasma membrane"/>
    <property type="evidence" value="ECO:0007669"/>
    <property type="project" value="UniProtKB-SubCell"/>
</dbReference>
<name>A0A4S2KPI2_9HYME</name>
<sequence length="232" mass="27080">MPIQAKYEDEDDDGSMWTHFRTTPPMSTYQVSVVLLNFCRVQINENINLWCAKCSKLPSLNYAKRVIEVITSHLESEFNEIKIPKIDHIVFPNLQYNGISKWGFAFYSEADLICIEKFDPIMRQIEVARSIALKITSQWFGNVLSPAWWSQFWLYDGLAILFGEEAVVKNTMRELISKTLEILRFEESPVENDFIKLLRLEIVKWACTLELPKCLEKAKSNLIEHLEDPEKK</sequence>
<comment type="similarity">
    <text evidence="3">Belongs to the peptidase M1 family.</text>
</comment>
<keyword evidence="4" id="KW-0325">Glycoprotein</keyword>
<proteinExistence type="inferred from homology"/>
<accession>A0A4S2KPI2</accession>
<evidence type="ECO:0000256" key="7">
    <source>
        <dbReference type="ARBA" id="ARBA00022801"/>
    </source>
</evidence>
<dbReference type="PANTHER" id="PTHR11533">
    <property type="entry name" value="PROTEASE M1 ZINC METALLOPROTEASE"/>
    <property type="match status" value="1"/>
</dbReference>
<dbReference type="Pfam" id="PF01433">
    <property type="entry name" value="Peptidase_M1"/>
    <property type="match status" value="1"/>
</dbReference>
<dbReference type="Gene3D" id="2.60.40.1730">
    <property type="entry name" value="tricorn interacting facor f3 domain"/>
    <property type="match status" value="1"/>
</dbReference>
<keyword evidence="8" id="KW-0862">Zinc</keyword>
<evidence type="ECO:0000256" key="2">
    <source>
        <dbReference type="ARBA" id="ARBA00004609"/>
    </source>
</evidence>
<dbReference type="STRING" id="300112.A0A4S2KPI2"/>
<dbReference type="InterPro" id="IPR050344">
    <property type="entry name" value="Peptidase_M1_aminopeptidases"/>
</dbReference>
<evidence type="ECO:0000313" key="12">
    <source>
        <dbReference type="EMBL" id="TGZ51712.1"/>
    </source>
</evidence>
<keyword evidence="4" id="KW-0472">Membrane</keyword>
<keyword evidence="7" id="KW-0378">Hydrolase</keyword>
<feature type="domain" description="Peptidase M1 membrane alanine aminopeptidase" evidence="11">
    <location>
        <begin position="60"/>
        <end position="166"/>
    </location>
</feature>
<dbReference type="GO" id="GO:0042277">
    <property type="term" value="F:peptide binding"/>
    <property type="evidence" value="ECO:0007669"/>
    <property type="project" value="TreeGrafter"/>
</dbReference>
<keyword evidence="4" id="KW-0336">GPI-anchor</keyword>
<dbReference type="GO" id="GO:0008270">
    <property type="term" value="F:zinc ion binding"/>
    <property type="evidence" value="ECO:0007669"/>
    <property type="project" value="InterPro"/>
</dbReference>
<dbReference type="PRINTS" id="PR00756">
    <property type="entry name" value="ALADIPTASE"/>
</dbReference>
<dbReference type="InterPro" id="IPR014782">
    <property type="entry name" value="Peptidase_M1_dom"/>
</dbReference>
<keyword evidence="5" id="KW-0645">Protease</keyword>
<comment type="cofactor">
    <cofactor evidence="1">
        <name>Zn(2+)</name>
        <dbReference type="ChEBI" id="CHEBI:29105"/>
    </cofactor>
</comment>
<evidence type="ECO:0000256" key="8">
    <source>
        <dbReference type="ARBA" id="ARBA00022833"/>
    </source>
</evidence>
<evidence type="ECO:0000313" key="13">
    <source>
        <dbReference type="Proteomes" id="UP000310200"/>
    </source>
</evidence>
<keyword evidence="6" id="KW-0479">Metal-binding</keyword>
<evidence type="ECO:0000256" key="3">
    <source>
        <dbReference type="ARBA" id="ARBA00010136"/>
    </source>
</evidence>
<dbReference type="GO" id="GO:0098552">
    <property type="term" value="C:side of membrane"/>
    <property type="evidence" value="ECO:0007669"/>
    <property type="project" value="UniProtKB-KW"/>
</dbReference>
<evidence type="ECO:0000256" key="1">
    <source>
        <dbReference type="ARBA" id="ARBA00001947"/>
    </source>
</evidence>
<evidence type="ECO:0000256" key="10">
    <source>
        <dbReference type="ARBA" id="ARBA00023288"/>
    </source>
</evidence>
<dbReference type="PANTHER" id="PTHR11533:SF294">
    <property type="entry name" value="THYROTROPIN-RELEASING HORMONE-DEGRADING ECTOENZYME"/>
    <property type="match status" value="1"/>
</dbReference>
<evidence type="ECO:0000256" key="4">
    <source>
        <dbReference type="ARBA" id="ARBA00022622"/>
    </source>
</evidence>
<dbReference type="Gene3D" id="1.10.390.10">
    <property type="entry name" value="Neutral Protease Domain 2"/>
    <property type="match status" value="1"/>
</dbReference>
<dbReference type="InterPro" id="IPR042097">
    <property type="entry name" value="Aminopeptidase_N-like_N_sf"/>
</dbReference>
<dbReference type="GO" id="GO:0070006">
    <property type="term" value="F:metalloaminopeptidase activity"/>
    <property type="evidence" value="ECO:0007669"/>
    <property type="project" value="TreeGrafter"/>
</dbReference>
<evidence type="ECO:0000256" key="9">
    <source>
        <dbReference type="ARBA" id="ARBA00023049"/>
    </source>
</evidence>
<comment type="caution">
    <text evidence="12">The sequence shown here is derived from an EMBL/GenBank/DDBJ whole genome shotgun (WGS) entry which is preliminary data.</text>
</comment>
<dbReference type="AlphaFoldDB" id="A0A4S2KPI2"/>
<dbReference type="InterPro" id="IPR001930">
    <property type="entry name" value="Peptidase_M1"/>
</dbReference>
<protein>
    <submittedName>
        <fullName evidence="12">Glutamyl aminopeptidase</fullName>
    </submittedName>
</protein>
<keyword evidence="13" id="KW-1185">Reference proteome</keyword>
<evidence type="ECO:0000259" key="11">
    <source>
        <dbReference type="Pfam" id="PF01433"/>
    </source>
</evidence>
<keyword evidence="12" id="KW-0031">Aminopeptidase</keyword>
<dbReference type="InterPro" id="IPR027268">
    <property type="entry name" value="Peptidase_M4/M1_CTD_sf"/>
</dbReference>
<reference evidence="12 13" key="1">
    <citation type="journal article" date="2019" name="Philos. Trans. R. Soc. Lond., B, Biol. Sci.">
        <title>Ant behaviour and brain gene expression of defending hosts depend on the ecological success of the intruding social parasite.</title>
        <authorList>
            <person name="Kaur R."/>
            <person name="Stoldt M."/>
            <person name="Jongepier E."/>
            <person name="Feldmeyer B."/>
            <person name="Menzel F."/>
            <person name="Bornberg-Bauer E."/>
            <person name="Foitzik S."/>
        </authorList>
    </citation>
    <scope>NUCLEOTIDE SEQUENCE [LARGE SCALE GENOMIC DNA]</scope>
    <source>
        <tissue evidence="12">Whole body</tissue>
    </source>
</reference>
<dbReference type="Proteomes" id="UP000310200">
    <property type="component" value="Unassembled WGS sequence"/>
</dbReference>
<dbReference type="GO" id="GO:0006508">
    <property type="term" value="P:proteolysis"/>
    <property type="evidence" value="ECO:0007669"/>
    <property type="project" value="UniProtKB-KW"/>
</dbReference>
<dbReference type="GO" id="GO:0043171">
    <property type="term" value="P:peptide catabolic process"/>
    <property type="evidence" value="ECO:0007669"/>
    <property type="project" value="TreeGrafter"/>
</dbReference>
<comment type="subcellular location">
    <subcellularLocation>
        <location evidence="2">Cell membrane</location>
        <topology evidence="2">Lipid-anchor</topology>
        <topology evidence="2">GPI-anchor</topology>
    </subcellularLocation>
</comment>
<keyword evidence="9" id="KW-0482">Metalloprotease</keyword>
<dbReference type="SUPFAM" id="SSF55486">
    <property type="entry name" value="Metalloproteases ('zincins'), catalytic domain"/>
    <property type="match status" value="1"/>
</dbReference>
<gene>
    <name evidence="12" type="ORF">DBV15_03892</name>
</gene>
<organism evidence="12 13">
    <name type="scientific">Temnothorax longispinosus</name>
    <dbReference type="NCBI Taxonomy" id="300112"/>
    <lineage>
        <taxon>Eukaryota</taxon>
        <taxon>Metazoa</taxon>
        <taxon>Ecdysozoa</taxon>
        <taxon>Arthropoda</taxon>
        <taxon>Hexapoda</taxon>
        <taxon>Insecta</taxon>
        <taxon>Pterygota</taxon>
        <taxon>Neoptera</taxon>
        <taxon>Endopterygota</taxon>
        <taxon>Hymenoptera</taxon>
        <taxon>Apocrita</taxon>
        <taxon>Aculeata</taxon>
        <taxon>Formicoidea</taxon>
        <taxon>Formicidae</taxon>
        <taxon>Myrmicinae</taxon>
        <taxon>Temnothorax</taxon>
    </lineage>
</organism>
<dbReference type="EMBL" id="QBLH01001476">
    <property type="protein sequence ID" value="TGZ51712.1"/>
    <property type="molecule type" value="Genomic_DNA"/>
</dbReference>
<dbReference type="GO" id="GO:0005737">
    <property type="term" value="C:cytoplasm"/>
    <property type="evidence" value="ECO:0007669"/>
    <property type="project" value="TreeGrafter"/>
</dbReference>
<evidence type="ECO:0000256" key="6">
    <source>
        <dbReference type="ARBA" id="ARBA00022723"/>
    </source>
</evidence>
<dbReference type="GO" id="GO:0005615">
    <property type="term" value="C:extracellular space"/>
    <property type="evidence" value="ECO:0007669"/>
    <property type="project" value="TreeGrafter"/>
</dbReference>